<protein>
    <submittedName>
        <fullName evidence="3">Putative secreted protein</fullName>
    </submittedName>
</protein>
<dbReference type="AlphaFoldDB" id="A0A147BTH5"/>
<sequence>MPSLSSPFPLIFHLACICAIVAGDSEFVRDDLVVVAGAGLEPVEVKRTSFQHFLITSLSSPLQSVAKSSMKRAMPQISPSPNRVLETRKVNVQAEALSAEGAKSASAYEGTPCIGRTSSPTQQTRQHCRGGWVRGSSTEIESSTKLSRHFRD</sequence>
<feature type="signal peptide" evidence="2">
    <location>
        <begin position="1"/>
        <end position="23"/>
    </location>
</feature>
<feature type="compositionally biased region" description="Polar residues" evidence="1">
    <location>
        <begin position="135"/>
        <end position="145"/>
    </location>
</feature>
<dbReference type="EMBL" id="GEGO01001320">
    <property type="protein sequence ID" value="JAR94084.1"/>
    <property type="molecule type" value="Transcribed_RNA"/>
</dbReference>
<evidence type="ECO:0000256" key="2">
    <source>
        <dbReference type="SAM" id="SignalP"/>
    </source>
</evidence>
<feature type="non-terminal residue" evidence="3">
    <location>
        <position position="152"/>
    </location>
</feature>
<proteinExistence type="predicted"/>
<keyword evidence="2" id="KW-0732">Signal</keyword>
<evidence type="ECO:0000256" key="1">
    <source>
        <dbReference type="SAM" id="MobiDB-lite"/>
    </source>
</evidence>
<reference evidence="3" key="1">
    <citation type="journal article" date="2018" name="PLoS Negl. Trop. Dis.">
        <title>Sialome diversity of ticks revealed by RNAseq of single tick salivary glands.</title>
        <authorList>
            <person name="Perner J."/>
            <person name="Kropackova S."/>
            <person name="Kopacek P."/>
            <person name="Ribeiro J.M."/>
        </authorList>
    </citation>
    <scope>NUCLEOTIDE SEQUENCE</scope>
    <source>
        <strain evidence="3">Siblings of single egg batch collected in Ceske Budejovice</strain>
        <tissue evidence="3">Salivary glands</tissue>
    </source>
</reference>
<accession>A0A147BTH5</accession>
<feature type="compositionally biased region" description="Polar residues" evidence="1">
    <location>
        <begin position="116"/>
        <end position="125"/>
    </location>
</feature>
<name>A0A147BTH5_IXORI</name>
<organism evidence="3">
    <name type="scientific">Ixodes ricinus</name>
    <name type="common">Common tick</name>
    <name type="synonym">Acarus ricinus</name>
    <dbReference type="NCBI Taxonomy" id="34613"/>
    <lineage>
        <taxon>Eukaryota</taxon>
        <taxon>Metazoa</taxon>
        <taxon>Ecdysozoa</taxon>
        <taxon>Arthropoda</taxon>
        <taxon>Chelicerata</taxon>
        <taxon>Arachnida</taxon>
        <taxon>Acari</taxon>
        <taxon>Parasitiformes</taxon>
        <taxon>Ixodida</taxon>
        <taxon>Ixodoidea</taxon>
        <taxon>Ixodidae</taxon>
        <taxon>Ixodinae</taxon>
        <taxon>Ixodes</taxon>
    </lineage>
</organism>
<feature type="chain" id="PRO_5007543051" evidence="2">
    <location>
        <begin position="24"/>
        <end position="152"/>
    </location>
</feature>
<evidence type="ECO:0000313" key="3">
    <source>
        <dbReference type="EMBL" id="JAR94084.1"/>
    </source>
</evidence>
<feature type="region of interest" description="Disordered" evidence="1">
    <location>
        <begin position="101"/>
        <end position="152"/>
    </location>
</feature>